<dbReference type="AlphaFoldDB" id="A0AAF0IHC1"/>
<dbReference type="SUPFAM" id="SSF56801">
    <property type="entry name" value="Acetyl-CoA synthetase-like"/>
    <property type="match status" value="1"/>
</dbReference>
<name>A0AAF0IHC1_9EURO</name>
<dbReference type="Pfam" id="PF00550">
    <property type="entry name" value="PP-binding"/>
    <property type="match status" value="1"/>
</dbReference>
<sequence length="690" mass="77217">MGELEHTLLAHQSVHNALIFVPDTGPLKGKLVGVLSLRNPTVPSAPKTKVVELLEGLDNTNAQKELLDVRQHMANTVSMDQDCLAFGGDSITAMQVTSQCRLRGIRLVVKDILRSLSLRQIAEHAEAARKSIASLKGDQVTTSRPLGLIPDFPISHVDILTSKLKIEVEAIEDAYPCSPMQEGILISQAQAPETHKFYAVLAVNWLGHVSFQTVLKTYTPRVDIVPNLASLFQYPHQHRLDYNELIPPHRLAIFEDRDADYFNLEINHALLDGGSMSVMVRDLVLAYDQELPPGPKYKDYISVLQSLSKEHVLSYWKDHPLGVQTLLFPALQDETFLNKELRVIHVPIAENTKSELQKFTRFNKMTLANVFQVVWGLVLRAYSGEPDVVFGYLSSGRDIEGVDIENSVGAFITMLEDFLDSLPHQHTSLAEVQHTLQLPGERLFNTILTLQRPMVGDTVNNNIFMEYLGGSDPTEYDLGVDVTITEAKIDVSISYWTTFMSERQASMLSSTFAAFSRTLRENFGEIDLLGEEQYPSMFISMAQVPLTANGKADRRQLRELAASLPREDALLFSLADTIKQDPTTEMEFQIRKLWAAVLNMEVDEIGAGDHFFPLGGGSIIAMTLTTLARLENLHLSVQNIFQTPVLAEMAAQVETQSLQCREQQLPMYQPFSLVREFSNPDFVSEIATHI</sequence>
<evidence type="ECO:0000256" key="2">
    <source>
        <dbReference type="ARBA" id="ARBA00022553"/>
    </source>
</evidence>
<dbReference type="InterPro" id="IPR009081">
    <property type="entry name" value="PP-bd_ACP"/>
</dbReference>
<protein>
    <recommendedName>
        <fullName evidence="4">Carrier domain-containing protein</fullName>
    </recommendedName>
</protein>
<dbReference type="PROSITE" id="PS50075">
    <property type="entry name" value="CARRIER"/>
    <property type="match status" value="1"/>
</dbReference>
<keyword evidence="1" id="KW-0596">Phosphopantetheine</keyword>
<dbReference type="PANTHER" id="PTHR45527">
    <property type="entry name" value="NONRIBOSOMAL PEPTIDE SYNTHETASE"/>
    <property type="match status" value="1"/>
</dbReference>
<dbReference type="Gene3D" id="3.30.559.10">
    <property type="entry name" value="Chloramphenicol acetyltransferase-like domain"/>
    <property type="match status" value="1"/>
</dbReference>
<gene>
    <name evidence="5" type="ORF">PRK78_002146</name>
</gene>
<evidence type="ECO:0000256" key="1">
    <source>
        <dbReference type="ARBA" id="ARBA00022450"/>
    </source>
</evidence>
<dbReference type="Proteomes" id="UP001219355">
    <property type="component" value="Chromosome 1"/>
</dbReference>
<feature type="domain" description="Carrier" evidence="4">
    <location>
        <begin position="581"/>
        <end position="657"/>
    </location>
</feature>
<dbReference type="SUPFAM" id="SSF47336">
    <property type="entry name" value="ACP-like"/>
    <property type="match status" value="2"/>
</dbReference>
<evidence type="ECO:0000259" key="4">
    <source>
        <dbReference type="PROSITE" id="PS50075"/>
    </source>
</evidence>
<dbReference type="InterPro" id="IPR036736">
    <property type="entry name" value="ACP-like_sf"/>
</dbReference>
<dbReference type="GO" id="GO:0016874">
    <property type="term" value="F:ligase activity"/>
    <property type="evidence" value="ECO:0007669"/>
    <property type="project" value="UniProtKB-KW"/>
</dbReference>
<dbReference type="EMBL" id="CP120627">
    <property type="protein sequence ID" value="WEW56698.1"/>
    <property type="molecule type" value="Genomic_DNA"/>
</dbReference>
<dbReference type="Gene3D" id="1.10.1200.10">
    <property type="entry name" value="ACP-like"/>
    <property type="match status" value="2"/>
</dbReference>
<dbReference type="Gene3D" id="3.30.559.30">
    <property type="entry name" value="Nonribosomal peptide synthetase, condensation domain"/>
    <property type="match status" value="2"/>
</dbReference>
<evidence type="ECO:0000313" key="5">
    <source>
        <dbReference type="EMBL" id="WEW56698.1"/>
    </source>
</evidence>
<dbReference type="GO" id="GO:0043041">
    <property type="term" value="P:amino acid activation for nonribosomal peptide biosynthetic process"/>
    <property type="evidence" value="ECO:0007669"/>
    <property type="project" value="TreeGrafter"/>
</dbReference>
<dbReference type="InterPro" id="IPR001242">
    <property type="entry name" value="Condensation_dom"/>
</dbReference>
<dbReference type="FunFam" id="1.10.1200.10:FF:000005">
    <property type="entry name" value="Nonribosomal peptide synthetase 1"/>
    <property type="match status" value="1"/>
</dbReference>
<organism evidence="5 6">
    <name type="scientific">Emydomyces testavorans</name>
    <dbReference type="NCBI Taxonomy" id="2070801"/>
    <lineage>
        <taxon>Eukaryota</taxon>
        <taxon>Fungi</taxon>
        <taxon>Dikarya</taxon>
        <taxon>Ascomycota</taxon>
        <taxon>Pezizomycotina</taxon>
        <taxon>Eurotiomycetes</taxon>
        <taxon>Eurotiomycetidae</taxon>
        <taxon>Onygenales</taxon>
        <taxon>Nannizziopsiaceae</taxon>
        <taxon>Emydomyces</taxon>
    </lineage>
</organism>
<reference evidence="5" key="1">
    <citation type="submission" date="2023-03" db="EMBL/GenBank/DDBJ databases">
        <title>Emydomyces testavorans Genome Sequence.</title>
        <authorList>
            <person name="Hoyer L."/>
        </authorList>
    </citation>
    <scope>NUCLEOTIDE SEQUENCE</scope>
    <source>
        <strain evidence="5">16-2883</strain>
    </source>
</reference>
<dbReference type="Pfam" id="PF00668">
    <property type="entry name" value="Condensation"/>
    <property type="match status" value="1"/>
</dbReference>
<evidence type="ECO:0000256" key="3">
    <source>
        <dbReference type="ARBA" id="ARBA00022598"/>
    </source>
</evidence>
<keyword evidence="6" id="KW-1185">Reference proteome</keyword>
<accession>A0AAF0IHC1</accession>
<evidence type="ECO:0000313" key="6">
    <source>
        <dbReference type="Proteomes" id="UP001219355"/>
    </source>
</evidence>
<dbReference type="InterPro" id="IPR023213">
    <property type="entry name" value="CAT-like_dom_sf"/>
</dbReference>
<dbReference type="GO" id="GO:0031177">
    <property type="term" value="F:phosphopantetheine binding"/>
    <property type="evidence" value="ECO:0007669"/>
    <property type="project" value="TreeGrafter"/>
</dbReference>
<proteinExistence type="predicted"/>
<keyword evidence="2" id="KW-0597">Phosphoprotein</keyword>
<dbReference type="GO" id="GO:0005737">
    <property type="term" value="C:cytoplasm"/>
    <property type="evidence" value="ECO:0007669"/>
    <property type="project" value="TreeGrafter"/>
</dbReference>
<dbReference type="GO" id="GO:0044550">
    <property type="term" value="P:secondary metabolite biosynthetic process"/>
    <property type="evidence" value="ECO:0007669"/>
    <property type="project" value="TreeGrafter"/>
</dbReference>
<keyword evidence="3" id="KW-0436">Ligase</keyword>
<dbReference type="PANTHER" id="PTHR45527:SF16">
    <property type="entry name" value="NONRIBOSOMAL PEPTIDE SYNTHASE ATNA-RELATED"/>
    <property type="match status" value="1"/>
</dbReference>
<dbReference type="SUPFAM" id="SSF52777">
    <property type="entry name" value="CoA-dependent acyltransferases"/>
    <property type="match status" value="2"/>
</dbReference>